<dbReference type="Gene3D" id="3.30.1780.10">
    <property type="entry name" value="ornithine cyclodeaminase, domain 1"/>
    <property type="match status" value="1"/>
</dbReference>
<dbReference type="InParanoid" id="A0A409YB49"/>
<comment type="caution">
    <text evidence="3">The sequence shown here is derived from an EMBL/GenBank/DDBJ whole genome shotgun (WGS) entry which is preliminary data.</text>
</comment>
<evidence type="ECO:0008006" key="5">
    <source>
        <dbReference type="Google" id="ProtNLM"/>
    </source>
</evidence>
<dbReference type="PANTHER" id="PTHR13812">
    <property type="entry name" value="KETIMINE REDUCTASE MU-CRYSTALLIN"/>
    <property type="match status" value="1"/>
</dbReference>
<dbReference type="Proteomes" id="UP000284842">
    <property type="component" value="Unassembled WGS sequence"/>
</dbReference>
<sequence>MSLRILSSSDIDTLTSHFQPQDLMLLMAKTFAVFSNANFNAGSKSTSQSNFKTGSSSNSNSGSKSNSTTSVSAPQRVSITTPNHTVLFMPARIQADLTIPTASSTRTTHTTTTTNINTIQNAPAPGHTSIKIVSVPQTSDPRGLPATTVVVDERSGAIKAVVNARKLTALRNAAASLLSTTLTGPAHPRTITAFGAGKQIEAHLELHIRHFPSIHTCTVINRSHNERARSLYSSLKEKYPNILFTLLFSESQSNQTANEAENSNKAIESAVSNADIVMCATSSTKPLFPSSWVRTHTHVILIGSYTPAMREVDSDLVRRARVASPAVSNTSGPLVLVDSREACLKEAGEMIDAGLGSGEMMEIGELVLLGLEDDKEVNGFDGIVKGLKRVDREGFNGPVTIFKSVGVGIQDVAIANAVVEEAEKHGVGVVLHDYDV</sequence>
<reference evidence="3 4" key="1">
    <citation type="journal article" date="2018" name="Evol. Lett.">
        <title>Horizontal gene cluster transfer increased hallucinogenic mushroom diversity.</title>
        <authorList>
            <person name="Reynolds H.T."/>
            <person name="Vijayakumar V."/>
            <person name="Gluck-Thaler E."/>
            <person name="Korotkin H.B."/>
            <person name="Matheny P.B."/>
            <person name="Slot J.C."/>
        </authorList>
    </citation>
    <scope>NUCLEOTIDE SEQUENCE [LARGE SCALE GENOMIC DNA]</scope>
    <source>
        <strain evidence="3 4">2629</strain>
    </source>
</reference>
<comment type="similarity">
    <text evidence="1">Belongs to the ornithine cyclodeaminase/mu-crystallin family.</text>
</comment>
<dbReference type="GO" id="GO:0005737">
    <property type="term" value="C:cytoplasm"/>
    <property type="evidence" value="ECO:0007669"/>
    <property type="project" value="TreeGrafter"/>
</dbReference>
<feature type="region of interest" description="Disordered" evidence="2">
    <location>
        <begin position="42"/>
        <end position="77"/>
    </location>
</feature>
<dbReference type="SUPFAM" id="SSF51735">
    <property type="entry name" value="NAD(P)-binding Rossmann-fold domains"/>
    <property type="match status" value="1"/>
</dbReference>
<dbReference type="Pfam" id="PF02423">
    <property type="entry name" value="OCD_Mu_crystall"/>
    <property type="match status" value="2"/>
</dbReference>
<dbReference type="InterPro" id="IPR036291">
    <property type="entry name" value="NAD(P)-bd_dom_sf"/>
</dbReference>
<dbReference type="InterPro" id="IPR023401">
    <property type="entry name" value="ODC_N"/>
</dbReference>
<dbReference type="AlphaFoldDB" id="A0A409YB49"/>
<dbReference type="STRING" id="181874.A0A409YB49"/>
<dbReference type="EMBL" id="NHTK01001324">
    <property type="protein sequence ID" value="PPR00220.1"/>
    <property type="molecule type" value="Genomic_DNA"/>
</dbReference>
<dbReference type="FunCoup" id="A0A409YB49">
    <property type="interactions" value="278"/>
</dbReference>
<proteinExistence type="inferred from homology"/>
<organism evidence="3 4">
    <name type="scientific">Panaeolus cyanescens</name>
    <dbReference type="NCBI Taxonomy" id="181874"/>
    <lineage>
        <taxon>Eukaryota</taxon>
        <taxon>Fungi</taxon>
        <taxon>Dikarya</taxon>
        <taxon>Basidiomycota</taxon>
        <taxon>Agaricomycotina</taxon>
        <taxon>Agaricomycetes</taxon>
        <taxon>Agaricomycetidae</taxon>
        <taxon>Agaricales</taxon>
        <taxon>Agaricineae</taxon>
        <taxon>Galeropsidaceae</taxon>
        <taxon>Panaeolus</taxon>
    </lineage>
</organism>
<dbReference type="Gene3D" id="3.40.50.720">
    <property type="entry name" value="NAD(P)-binding Rossmann-like Domain"/>
    <property type="match status" value="1"/>
</dbReference>
<accession>A0A409YB49</accession>
<evidence type="ECO:0000256" key="2">
    <source>
        <dbReference type="SAM" id="MobiDB-lite"/>
    </source>
</evidence>
<evidence type="ECO:0000313" key="3">
    <source>
        <dbReference type="EMBL" id="PPR00220.1"/>
    </source>
</evidence>
<feature type="compositionally biased region" description="Low complexity" evidence="2">
    <location>
        <begin position="45"/>
        <end position="72"/>
    </location>
</feature>
<dbReference type="OrthoDB" id="41492at2759"/>
<protein>
    <recommendedName>
        <fullName evidence="5">Ornithine cyclodeaminase</fullName>
    </recommendedName>
</protein>
<gene>
    <name evidence="3" type="ORF">CVT24_004959</name>
</gene>
<dbReference type="PANTHER" id="PTHR13812:SF19">
    <property type="entry name" value="KETIMINE REDUCTASE MU-CRYSTALLIN"/>
    <property type="match status" value="1"/>
</dbReference>
<dbReference type="InterPro" id="IPR003462">
    <property type="entry name" value="ODC_Mu_crystall"/>
</dbReference>
<name>A0A409YB49_9AGAR</name>
<evidence type="ECO:0000313" key="4">
    <source>
        <dbReference type="Proteomes" id="UP000284842"/>
    </source>
</evidence>
<keyword evidence="4" id="KW-1185">Reference proteome</keyword>
<evidence type="ECO:0000256" key="1">
    <source>
        <dbReference type="ARBA" id="ARBA00008903"/>
    </source>
</evidence>